<name>A0A6L5GTR2_9FIRM</name>
<dbReference type="Pfam" id="PF02661">
    <property type="entry name" value="Fic"/>
    <property type="match status" value="1"/>
</dbReference>
<comment type="catalytic activity">
    <reaction evidence="6">
        <text>L-threonyl-[protein] + ATP = 3-O-(5'-adenylyl)-L-threonyl-[protein] + diphosphate</text>
        <dbReference type="Rhea" id="RHEA:54292"/>
        <dbReference type="Rhea" id="RHEA-COMP:11060"/>
        <dbReference type="Rhea" id="RHEA-COMP:13847"/>
        <dbReference type="ChEBI" id="CHEBI:30013"/>
        <dbReference type="ChEBI" id="CHEBI:30616"/>
        <dbReference type="ChEBI" id="CHEBI:33019"/>
        <dbReference type="ChEBI" id="CHEBI:138113"/>
        <dbReference type="EC" id="2.7.7.108"/>
    </reaction>
</comment>
<reference evidence="9" key="1">
    <citation type="journal article" date="2020" name="Appl. Environ. Microbiol.">
        <title>Medium-Chain Fatty Acid Synthesis by 'Candidatus Weimeria bifida' gen. nov., sp. nov., and 'Candidatus Pseudoramibacter fermentans' sp. nov.</title>
        <authorList>
            <person name="Scarborough M.J."/>
            <person name="Myers K.S."/>
            <person name="Donohue T.J."/>
            <person name="Noguera D.R."/>
        </authorList>
    </citation>
    <scope>NUCLEOTIDE SEQUENCE</scope>
    <source>
        <strain evidence="9">EUB1.1</strain>
    </source>
</reference>
<evidence type="ECO:0000259" key="8">
    <source>
        <dbReference type="PROSITE" id="PS51459"/>
    </source>
</evidence>
<dbReference type="AlphaFoldDB" id="A0A6L5GTR2"/>
<dbReference type="EC" id="2.7.7.108" evidence="5"/>
<evidence type="ECO:0000256" key="3">
    <source>
        <dbReference type="ARBA" id="ARBA00022741"/>
    </source>
</evidence>
<protein>
    <recommendedName>
        <fullName evidence="5">protein adenylyltransferase</fullName>
        <ecNumber evidence="5">2.7.7.108</ecNumber>
    </recommendedName>
</protein>
<feature type="domain" description="Fido" evidence="8">
    <location>
        <begin position="50"/>
        <end position="189"/>
    </location>
</feature>
<keyword evidence="10" id="KW-1185">Reference proteome</keyword>
<dbReference type="GO" id="GO:0005524">
    <property type="term" value="F:ATP binding"/>
    <property type="evidence" value="ECO:0007669"/>
    <property type="project" value="UniProtKB-KW"/>
</dbReference>
<gene>
    <name evidence="9" type="ORF">FRC53_09295</name>
</gene>
<dbReference type="PANTHER" id="PTHR39560:SF1">
    <property type="entry name" value="PROTEIN ADENYLYLTRANSFERASE FIC-RELATED"/>
    <property type="match status" value="1"/>
</dbReference>
<accession>A0A6L5GTR2</accession>
<dbReference type="InterPro" id="IPR003812">
    <property type="entry name" value="Fido"/>
</dbReference>
<proteinExistence type="predicted"/>
<dbReference type="InterPro" id="IPR036597">
    <property type="entry name" value="Fido-like_dom_sf"/>
</dbReference>
<evidence type="ECO:0000313" key="10">
    <source>
        <dbReference type="Proteomes" id="UP000473648"/>
    </source>
</evidence>
<comment type="caution">
    <text evidence="9">The sequence shown here is derived from an EMBL/GenBank/DDBJ whole genome shotgun (WGS) entry which is preliminary data.</text>
</comment>
<dbReference type="Proteomes" id="UP000473648">
    <property type="component" value="Unassembled WGS sequence"/>
</dbReference>
<dbReference type="GO" id="GO:0051302">
    <property type="term" value="P:regulation of cell division"/>
    <property type="evidence" value="ECO:0007669"/>
    <property type="project" value="TreeGrafter"/>
</dbReference>
<evidence type="ECO:0000256" key="4">
    <source>
        <dbReference type="ARBA" id="ARBA00022840"/>
    </source>
</evidence>
<keyword evidence="1" id="KW-0808">Transferase</keyword>
<dbReference type="Gene3D" id="1.10.3290.10">
    <property type="entry name" value="Fido-like domain"/>
    <property type="match status" value="1"/>
</dbReference>
<evidence type="ECO:0000256" key="6">
    <source>
        <dbReference type="ARBA" id="ARBA00047939"/>
    </source>
</evidence>
<evidence type="ECO:0000256" key="5">
    <source>
        <dbReference type="ARBA" id="ARBA00034531"/>
    </source>
</evidence>
<dbReference type="PROSITE" id="PS51459">
    <property type="entry name" value="FIDO"/>
    <property type="match status" value="1"/>
</dbReference>
<organism evidence="9 10">
    <name type="scientific">Candidatus Pseudoramibacter fermentans</name>
    <dbReference type="NCBI Taxonomy" id="2594427"/>
    <lineage>
        <taxon>Bacteria</taxon>
        <taxon>Bacillati</taxon>
        <taxon>Bacillota</taxon>
        <taxon>Clostridia</taxon>
        <taxon>Eubacteriales</taxon>
        <taxon>Eubacteriaceae</taxon>
        <taxon>Pseudoramibacter</taxon>
    </lineage>
</organism>
<evidence type="ECO:0000256" key="7">
    <source>
        <dbReference type="ARBA" id="ARBA00048696"/>
    </source>
</evidence>
<sequence length="189" mass="22206">MADTIYCYPGTDVLVNKLDIHDADLLQNAERDLTARRLIQLQDHLIQGRFDYQHLKKIHAYIFQDIYDWAGKERTVDIAKSNVFCNVMFLPEQAKEIFAELRKENYLKDLTRESFIDRLVYFFGEVNALHPFREGNGRTQREFFRELALSAGYKIDYSMISQDEMIQASIDSFVRDYTKLKALMNKAVS</sequence>
<evidence type="ECO:0000256" key="1">
    <source>
        <dbReference type="ARBA" id="ARBA00022679"/>
    </source>
</evidence>
<keyword evidence="2" id="KW-0548">Nucleotidyltransferase</keyword>
<comment type="catalytic activity">
    <reaction evidence="7">
        <text>L-tyrosyl-[protein] + ATP = O-(5'-adenylyl)-L-tyrosyl-[protein] + diphosphate</text>
        <dbReference type="Rhea" id="RHEA:54288"/>
        <dbReference type="Rhea" id="RHEA-COMP:10136"/>
        <dbReference type="Rhea" id="RHEA-COMP:13846"/>
        <dbReference type="ChEBI" id="CHEBI:30616"/>
        <dbReference type="ChEBI" id="CHEBI:33019"/>
        <dbReference type="ChEBI" id="CHEBI:46858"/>
        <dbReference type="ChEBI" id="CHEBI:83624"/>
        <dbReference type="EC" id="2.7.7.108"/>
    </reaction>
</comment>
<dbReference type="GO" id="GO:0070733">
    <property type="term" value="F:AMPylase activity"/>
    <property type="evidence" value="ECO:0007669"/>
    <property type="project" value="UniProtKB-EC"/>
</dbReference>
<evidence type="ECO:0000313" key="9">
    <source>
        <dbReference type="EMBL" id="MQM73587.1"/>
    </source>
</evidence>
<dbReference type="SUPFAM" id="SSF140931">
    <property type="entry name" value="Fic-like"/>
    <property type="match status" value="1"/>
</dbReference>
<keyword evidence="3" id="KW-0547">Nucleotide-binding</keyword>
<keyword evidence="4" id="KW-0067">ATP-binding</keyword>
<evidence type="ECO:0000256" key="2">
    <source>
        <dbReference type="ARBA" id="ARBA00022695"/>
    </source>
</evidence>
<dbReference type="EMBL" id="VOGB01000005">
    <property type="protein sequence ID" value="MQM73587.1"/>
    <property type="molecule type" value="Genomic_DNA"/>
</dbReference>
<dbReference type="PANTHER" id="PTHR39560">
    <property type="entry name" value="PROTEIN ADENYLYLTRANSFERASE FIC-RELATED"/>
    <property type="match status" value="1"/>
</dbReference>